<dbReference type="EMBL" id="JAAABM010000014">
    <property type="protein sequence ID" value="KAF7672934.1"/>
    <property type="molecule type" value="Genomic_DNA"/>
</dbReference>
<protein>
    <submittedName>
        <fullName evidence="1">Uncharacterized protein</fullName>
    </submittedName>
</protein>
<evidence type="ECO:0000313" key="2">
    <source>
        <dbReference type="Proteomes" id="UP000596902"/>
    </source>
</evidence>
<dbReference type="RefSeq" id="XP_038783277.1">
    <property type="nucleotide sequence ID" value="XM_038933932.1"/>
</dbReference>
<dbReference type="GeneID" id="62207110"/>
<name>A0A8H7B109_9PLEO</name>
<gene>
    <name evidence="1" type="ORF">GT037_008885</name>
</gene>
<keyword evidence="2" id="KW-1185">Reference proteome</keyword>
<organism evidence="1 2">
    <name type="scientific">Alternaria burnsii</name>
    <dbReference type="NCBI Taxonomy" id="1187904"/>
    <lineage>
        <taxon>Eukaryota</taxon>
        <taxon>Fungi</taxon>
        <taxon>Dikarya</taxon>
        <taxon>Ascomycota</taxon>
        <taxon>Pezizomycotina</taxon>
        <taxon>Dothideomycetes</taxon>
        <taxon>Pleosporomycetidae</taxon>
        <taxon>Pleosporales</taxon>
        <taxon>Pleosporineae</taxon>
        <taxon>Pleosporaceae</taxon>
        <taxon>Alternaria</taxon>
        <taxon>Alternaria sect. Alternaria</taxon>
    </lineage>
</organism>
<comment type="caution">
    <text evidence="1">The sequence shown here is derived from an EMBL/GenBank/DDBJ whole genome shotgun (WGS) entry which is preliminary data.</text>
</comment>
<dbReference type="AlphaFoldDB" id="A0A8H7B109"/>
<evidence type="ECO:0000313" key="1">
    <source>
        <dbReference type="EMBL" id="KAF7672934.1"/>
    </source>
</evidence>
<reference evidence="1" key="1">
    <citation type="submission" date="2020-01" db="EMBL/GenBank/DDBJ databases">
        <authorList>
            <person name="Feng Z.H.Z."/>
        </authorList>
    </citation>
    <scope>NUCLEOTIDE SEQUENCE</scope>
    <source>
        <strain evidence="1">CBS107.38</strain>
    </source>
</reference>
<reference evidence="1" key="2">
    <citation type="submission" date="2020-08" db="EMBL/GenBank/DDBJ databases">
        <title>Draft Genome Sequence of Cumin Blight Pathogen Alternaria burnsii.</title>
        <authorList>
            <person name="Feng Z."/>
        </authorList>
    </citation>
    <scope>NUCLEOTIDE SEQUENCE</scope>
    <source>
        <strain evidence="1">CBS107.38</strain>
    </source>
</reference>
<proteinExistence type="predicted"/>
<accession>A0A8H7B109</accession>
<sequence length="150" mass="17174">MISHTNESTIVQNWNRRVLAIGAVGRSLHYYRLCLSACPTIPILRDFEETSQPAALRLERTRDRLPHCRFQLHDAMSSYLRCQGARARVPPVASMPRAFWKKPYKPVSACILLFIRCSLLLKVHTGLLFSSFSPARFPEKSTPRCRPAHL</sequence>
<dbReference type="Proteomes" id="UP000596902">
    <property type="component" value="Unassembled WGS sequence"/>
</dbReference>